<evidence type="ECO:0000259" key="7">
    <source>
        <dbReference type="Pfam" id="PF13947"/>
    </source>
</evidence>
<dbReference type="EMBL" id="MTKT01001159">
    <property type="protein sequence ID" value="OWM85547.1"/>
    <property type="molecule type" value="Genomic_DNA"/>
</dbReference>
<comment type="subcellular location">
    <subcellularLocation>
        <location evidence="1">Membrane</location>
        <topology evidence="1">Single-pass membrane protein</topology>
    </subcellularLocation>
</comment>
<comment type="caution">
    <text evidence="8">The sequence shown here is derived from an EMBL/GenBank/DDBJ whole genome shotgun (WGS) entry which is preliminary data.</text>
</comment>
<dbReference type="PANTHER" id="PTHR33138">
    <property type="entry name" value="OS01G0690200 PROTEIN"/>
    <property type="match status" value="1"/>
</dbReference>
<evidence type="ECO:0000256" key="3">
    <source>
        <dbReference type="ARBA" id="ARBA00022729"/>
    </source>
</evidence>
<evidence type="ECO:0000256" key="5">
    <source>
        <dbReference type="ARBA" id="ARBA00023136"/>
    </source>
</evidence>
<keyword evidence="3 6" id="KW-0732">Signal</keyword>
<evidence type="ECO:0000313" key="9">
    <source>
        <dbReference type="Proteomes" id="UP000197138"/>
    </source>
</evidence>
<dbReference type="GO" id="GO:0030247">
    <property type="term" value="F:polysaccharide binding"/>
    <property type="evidence" value="ECO:0007669"/>
    <property type="project" value="InterPro"/>
</dbReference>
<organism evidence="8 9">
    <name type="scientific">Punica granatum</name>
    <name type="common">Pomegranate</name>
    <dbReference type="NCBI Taxonomy" id="22663"/>
    <lineage>
        <taxon>Eukaryota</taxon>
        <taxon>Viridiplantae</taxon>
        <taxon>Streptophyta</taxon>
        <taxon>Embryophyta</taxon>
        <taxon>Tracheophyta</taxon>
        <taxon>Spermatophyta</taxon>
        <taxon>Magnoliopsida</taxon>
        <taxon>eudicotyledons</taxon>
        <taxon>Gunneridae</taxon>
        <taxon>Pentapetalae</taxon>
        <taxon>rosids</taxon>
        <taxon>malvids</taxon>
        <taxon>Myrtales</taxon>
        <taxon>Lythraceae</taxon>
        <taxon>Punica</taxon>
    </lineage>
</organism>
<keyword evidence="2" id="KW-0812">Transmembrane</keyword>
<accession>A0A218XKQ1</accession>
<name>A0A218XKQ1_PUNGR</name>
<reference evidence="9" key="1">
    <citation type="journal article" date="2017" name="Plant J.">
        <title>The pomegranate (Punica granatum L.) genome and the genomics of punicalagin biosynthesis.</title>
        <authorList>
            <person name="Qin G."/>
            <person name="Xu C."/>
            <person name="Ming R."/>
            <person name="Tang H."/>
            <person name="Guyot R."/>
            <person name="Kramer E.M."/>
            <person name="Hu Y."/>
            <person name="Yi X."/>
            <person name="Qi Y."/>
            <person name="Xu X."/>
            <person name="Gao Z."/>
            <person name="Pan H."/>
            <person name="Jian J."/>
            <person name="Tian Y."/>
            <person name="Yue Z."/>
            <person name="Xu Y."/>
        </authorList>
    </citation>
    <scope>NUCLEOTIDE SEQUENCE [LARGE SCALE GENOMIC DNA]</scope>
    <source>
        <strain evidence="9">cv. Dabenzi</strain>
    </source>
</reference>
<keyword evidence="4" id="KW-1133">Transmembrane helix</keyword>
<dbReference type="Proteomes" id="UP000197138">
    <property type="component" value="Unassembled WGS sequence"/>
</dbReference>
<dbReference type="AlphaFoldDB" id="A0A218XKQ1"/>
<keyword evidence="5" id="KW-0472">Membrane</keyword>
<evidence type="ECO:0000256" key="2">
    <source>
        <dbReference type="ARBA" id="ARBA00022692"/>
    </source>
</evidence>
<sequence>MTKDLLLCFFLLCTFFLCFHGGQPSFSDYCSGRVCNGVAIGYPFWKINDGSDINGSTQNVYCGYPGFGLSCAPSNDTFPVLALPSDNYYVKHINYASKSVTLIDIDLVGKSCPRAQHNVTIDSLPLDYHQDDVNITFYFNCSIDGVYEPPVVSPIPCLGPYMGKLSYVFLEGEELEEFDCSFEACALCHGTSACVLFWFSQISRAALPSDSLLILDPRYCTGLGLVYLYLFKPNYYCNLIRRPVGESV</sequence>
<dbReference type="Pfam" id="PF13947">
    <property type="entry name" value="GUB_WAK_bind"/>
    <property type="match status" value="1"/>
</dbReference>
<evidence type="ECO:0000256" key="6">
    <source>
        <dbReference type="SAM" id="SignalP"/>
    </source>
</evidence>
<feature type="signal peptide" evidence="6">
    <location>
        <begin position="1"/>
        <end position="21"/>
    </location>
</feature>
<dbReference type="PANTHER" id="PTHR33138:SF1">
    <property type="entry name" value="OS01G0113900 PROTEIN"/>
    <property type="match status" value="1"/>
</dbReference>
<feature type="domain" description="Wall-associated receptor kinase galacturonan-binding" evidence="7">
    <location>
        <begin position="30"/>
        <end position="104"/>
    </location>
</feature>
<protein>
    <recommendedName>
        <fullName evidence="7">Wall-associated receptor kinase galacturonan-binding domain-containing protein</fullName>
    </recommendedName>
</protein>
<proteinExistence type="predicted"/>
<evidence type="ECO:0000256" key="4">
    <source>
        <dbReference type="ARBA" id="ARBA00022989"/>
    </source>
</evidence>
<evidence type="ECO:0000256" key="1">
    <source>
        <dbReference type="ARBA" id="ARBA00004167"/>
    </source>
</evidence>
<feature type="chain" id="PRO_5013166138" description="Wall-associated receptor kinase galacturonan-binding domain-containing protein" evidence="6">
    <location>
        <begin position="22"/>
        <end position="248"/>
    </location>
</feature>
<dbReference type="GO" id="GO:0016020">
    <property type="term" value="C:membrane"/>
    <property type="evidence" value="ECO:0007669"/>
    <property type="project" value="UniProtKB-SubCell"/>
</dbReference>
<gene>
    <name evidence="8" type="ORF">CDL15_Pgr010166</name>
</gene>
<dbReference type="InterPro" id="IPR025287">
    <property type="entry name" value="WAK_GUB"/>
</dbReference>
<evidence type="ECO:0000313" key="8">
    <source>
        <dbReference type="EMBL" id="OWM85547.1"/>
    </source>
</evidence>